<feature type="compositionally biased region" description="Pro residues" evidence="1">
    <location>
        <begin position="64"/>
        <end position="82"/>
    </location>
</feature>
<accession>B7BCD3</accession>
<reference evidence="2 3" key="1">
    <citation type="submission" date="2008-10" db="EMBL/GenBank/DDBJ databases">
        <title>Draft genome sequence of Parabacteroides johnsonii (DSM 18315).</title>
        <authorList>
            <person name="Sudarsanam P."/>
            <person name="Ley R."/>
            <person name="Guruge J."/>
            <person name="Turnbaugh P.J."/>
            <person name="Mahowald M."/>
            <person name="Liep D."/>
            <person name="Gordon J."/>
        </authorList>
    </citation>
    <scope>NUCLEOTIDE SEQUENCE [LARGE SCALE GENOMIC DNA]</scope>
    <source>
        <strain evidence="2 3">DSM 18315</strain>
    </source>
</reference>
<dbReference type="AlphaFoldDB" id="B7BCD3"/>
<feature type="region of interest" description="Disordered" evidence="1">
    <location>
        <begin position="55"/>
        <end position="89"/>
    </location>
</feature>
<dbReference type="STRING" id="537006.PRABACTJOHN_02700"/>
<feature type="non-terminal residue" evidence="2">
    <location>
        <position position="112"/>
    </location>
</feature>
<comment type="caution">
    <text evidence="2">The sequence shown here is derived from an EMBL/GenBank/DDBJ whole genome shotgun (WGS) entry which is preliminary data.</text>
</comment>
<proteinExistence type="predicted"/>
<gene>
    <name evidence="2" type="ORF">PRABACTJOHN_02700</name>
</gene>
<dbReference type="Proteomes" id="UP000005510">
    <property type="component" value="Unassembled WGS sequence"/>
</dbReference>
<evidence type="ECO:0000256" key="1">
    <source>
        <dbReference type="SAM" id="MobiDB-lite"/>
    </source>
</evidence>
<reference evidence="2 3" key="2">
    <citation type="submission" date="2008-10" db="EMBL/GenBank/DDBJ databases">
        <authorList>
            <person name="Fulton L."/>
            <person name="Clifton S."/>
            <person name="Fulton B."/>
            <person name="Xu J."/>
            <person name="Minx P."/>
            <person name="Pepin K.H."/>
            <person name="Johnson M."/>
            <person name="Bhonagiri V."/>
            <person name="Nash W.E."/>
            <person name="Mardis E.R."/>
            <person name="Wilson R.K."/>
        </authorList>
    </citation>
    <scope>NUCLEOTIDE SEQUENCE [LARGE SCALE GENOMIC DNA]</scope>
    <source>
        <strain evidence="2 3">DSM 18315</strain>
    </source>
</reference>
<evidence type="ECO:0000313" key="2">
    <source>
        <dbReference type="EMBL" id="EEC95910.1"/>
    </source>
</evidence>
<organism evidence="2 3">
    <name type="scientific">Parabacteroides johnsonii DSM 18315</name>
    <dbReference type="NCBI Taxonomy" id="537006"/>
    <lineage>
        <taxon>Bacteria</taxon>
        <taxon>Pseudomonadati</taxon>
        <taxon>Bacteroidota</taxon>
        <taxon>Bacteroidia</taxon>
        <taxon>Bacteroidales</taxon>
        <taxon>Tannerellaceae</taxon>
        <taxon>Parabacteroides</taxon>
    </lineage>
</organism>
<dbReference type="EMBL" id="ABYH01000295">
    <property type="protein sequence ID" value="EEC95910.1"/>
    <property type="molecule type" value="Genomic_DNA"/>
</dbReference>
<sequence>MSNIKVGDKVRFLNSTGGGVVRSFKGKDQVLVEDEDGFEVPALIRECVVVGDSEMQVHSSRRSPLPPITQSPAPQPKKPAPQPEMEKVTETVEGERLNIYLAYLPIEPAKVM</sequence>
<protein>
    <recommendedName>
        <fullName evidence="4">DUF2027 domain-containing protein</fullName>
    </recommendedName>
</protein>
<name>B7BCD3_9BACT</name>
<evidence type="ECO:0008006" key="4">
    <source>
        <dbReference type="Google" id="ProtNLM"/>
    </source>
</evidence>
<dbReference type="HOGENOM" id="CLU_2151141_0_0_10"/>
<evidence type="ECO:0000313" key="3">
    <source>
        <dbReference type="Proteomes" id="UP000005510"/>
    </source>
</evidence>